<dbReference type="SUPFAM" id="SSF51445">
    <property type="entry name" value="(Trans)glycosidases"/>
    <property type="match status" value="1"/>
</dbReference>
<dbReference type="EC" id="3.2.1.52" evidence="3"/>
<evidence type="ECO:0000256" key="1">
    <source>
        <dbReference type="ARBA" id="ARBA00001231"/>
    </source>
</evidence>
<evidence type="ECO:0000313" key="7">
    <source>
        <dbReference type="EMBL" id="MBU3850302.1"/>
    </source>
</evidence>
<reference evidence="7" key="1">
    <citation type="journal article" date="2021" name="PeerJ">
        <title>Extensive microbial diversity within the chicken gut microbiome revealed by metagenomics and culture.</title>
        <authorList>
            <person name="Gilroy R."/>
            <person name="Ravi A."/>
            <person name="Getino M."/>
            <person name="Pursley I."/>
            <person name="Horton D.L."/>
            <person name="Alikhan N.F."/>
            <person name="Baker D."/>
            <person name="Gharbi K."/>
            <person name="Hall N."/>
            <person name="Watson M."/>
            <person name="Adriaenssens E.M."/>
            <person name="Foster-Nyarko E."/>
            <person name="Jarju S."/>
            <person name="Secka A."/>
            <person name="Antonio M."/>
            <person name="Oren A."/>
            <person name="Chaudhuri R.R."/>
            <person name="La Ragione R."/>
            <person name="Hildebrand F."/>
            <person name="Pallen M.J."/>
        </authorList>
    </citation>
    <scope>NUCLEOTIDE SEQUENCE</scope>
    <source>
        <strain evidence="7">Gambia15-2214</strain>
    </source>
</reference>
<dbReference type="GO" id="GO:0009254">
    <property type="term" value="P:peptidoglycan turnover"/>
    <property type="evidence" value="ECO:0007669"/>
    <property type="project" value="TreeGrafter"/>
</dbReference>
<gene>
    <name evidence="7" type="ORF">IAA16_07025</name>
</gene>
<dbReference type="InterPro" id="IPR036962">
    <property type="entry name" value="Glyco_hydro_3_N_sf"/>
</dbReference>
<evidence type="ECO:0000256" key="5">
    <source>
        <dbReference type="ARBA" id="ARBA00023295"/>
    </source>
</evidence>
<dbReference type="PROSITE" id="PS51257">
    <property type="entry name" value="PROKAR_LIPOPROTEIN"/>
    <property type="match status" value="1"/>
</dbReference>
<keyword evidence="4 7" id="KW-0378">Hydrolase</keyword>
<dbReference type="PANTHER" id="PTHR30480:SF13">
    <property type="entry name" value="BETA-HEXOSAMINIDASE"/>
    <property type="match status" value="1"/>
</dbReference>
<feature type="domain" description="Glycoside hydrolase family 3 N-terminal" evidence="6">
    <location>
        <begin position="310"/>
        <end position="416"/>
    </location>
</feature>
<comment type="caution">
    <text evidence="7">The sequence shown here is derived from an EMBL/GenBank/DDBJ whole genome shotgun (WGS) entry which is preliminary data.</text>
</comment>
<organism evidence="7 8">
    <name type="scientific">Candidatus Treponema excrementipullorum</name>
    <dbReference type="NCBI Taxonomy" id="2838768"/>
    <lineage>
        <taxon>Bacteria</taxon>
        <taxon>Pseudomonadati</taxon>
        <taxon>Spirochaetota</taxon>
        <taxon>Spirochaetia</taxon>
        <taxon>Spirochaetales</taxon>
        <taxon>Treponemataceae</taxon>
        <taxon>Treponema</taxon>
    </lineage>
</organism>
<evidence type="ECO:0000256" key="2">
    <source>
        <dbReference type="ARBA" id="ARBA00005336"/>
    </source>
</evidence>
<evidence type="ECO:0000256" key="3">
    <source>
        <dbReference type="ARBA" id="ARBA00012663"/>
    </source>
</evidence>
<sequence>MKKLRNMFLLTIALSVLLYSCRNSKEDSGEVAVNSEAPEVPVVSEAEIRAQQEEKKDAAIRNFVEKLPEVQRYSQLFLVNLEGNTEYVPLEYTPEGDLLVPGGYIFFSYNIADTPQQVAAFTASVQEYCTREAGVPVYLSLDQEGGDVSRLRGITSPLPSASAVAKNMTAEEAQELYSLQGRQMAALGFHLNLAPVAEASFEENRDFLGTRSFGSPQDVETYVKACIAGFQQENIGTVVKHFPGNTNVDPHSGLPEIMLSEAELSDKYLNLFKKVLQGTEEQNSVSEDVDSFLDHNYGEQPLKGVRPLGVLMSHARTSAYDSNTPACLSSFWVTDTVRNSYDYQGLIFSDDIFMAALEKNGFPPEKAVIMAIDAGVDVIMLSEKLFYSALELLLEKSREDVSFKEKLDRAAQRIIKAKIAMGLLEFKETEGDYQVQAVPTVSFDEKSYADAYEAGVALYNAAFKK</sequence>
<dbReference type="Gene3D" id="3.20.20.300">
    <property type="entry name" value="Glycoside hydrolase, family 3, N-terminal domain"/>
    <property type="match status" value="1"/>
</dbReference>
<dbReference type="Pfam" id="PF00933">
    <property type="entry name" value="Glyco_hydro_3"/>
    <property type="match status" value="2"/>
</dbReference>
<evidence type="ECO:0000256" key="4">
    <source>
        <dbReference type="ARBA" id="ARBA00022801"/>
    </source>
</evidence>
<dbReference type="GO" id="GO:0005975">
    <property type="term" value="P:carbohydrate metabolic process"/>
    <property type="evidence" value="ECO:0007669"/>
    <property type="project" value="InterPro"/>
</dbReference>
<dbReference type="InterPro" id="IPR017853">
    <property type="entry name" value="GH"/>
</dbReference>
<evidence type="ECO:0000259" key="6">
    <source>
        <dbReference type="Pfam" id="PF00933"/>
    </source>
</evidence>
<comment type="similarity">
    <text evidence="2">Belongs to the glycosyl hydrolase 3 family.</text>
</comment>
<dbReference type="InterPro" id="IPR001764">
    <property type="entry name" value="Glyco_hydro_3_N"/>
</dbReference>
<name>A0A9E2L3V9_9SPIR</name>
<reference evidence="7" key="2">
    <citation type="submission" date="2021-04" db="EMBL/GenBank/DDBJ databases">
        <authorList>
            <person name="Gilroy R."/>
        </authorList>
    </citation>
    <scope>NUCLEOTIDE SEQUENCE</scope>
    <source>
        <strain evidence="7">Gambia15-2214</strain>
    </source>
</reference>
<proteinExistence type="inferred from homology"/>
<dbReference type="Proteomes" id="UP000823914">
    <property type="component" value="Unassembled WGS sequence"/>
</dbReference>
<dbReference type="InterPro" id="IPR050226">
    <property type="entry name" value="NagZ_Beta-hexosaminidase"/>
</dbReference>
<dbReference type="PANTHER" id="PTHR30480">
    <property type="entry name" value="BETA-HEXOSAMINIDASE-RELATED"/>
    <property type="match status" value="1"/>
</dbReference>
<keyword evidence="5" id="KW-0326">Glycosidase</keyword>
<feature type="domain" description="Glycoside hydrolase family 3 N-terminal" evidence="6">
    <location>
        <begin position="102"/>
        <end position="277"/>
    </location>
</feature>
<comment type="catalytic activity">
    <reaction evidence="1">
        <text>Hydrolysis of terminal non-reducing N-acetyl-D-hexosamine residues in N-acetyl-beta-D-hexosaminides.</text>
        <dbReference type="EC" id="3.2.1.52"/>
    </reaction>
</comment>
<dbReference type="EMBL" id="JAHLFV010000166">
    <property type="protein sequence ID" value="MBU3850302.1"/>
    <property type="molecule type" value="Genomic_DNA"/>
</dbReference>
<accession>A0A9E2L3V9</accession>
<dbReference type="AlphaFoldDB" id="A0A9E2L3V9"/>
<dbReference type="GO" id="GO:0004563">
    <property type="term" value="F:beta-N-acetylhexosaminidase activity"/>
    <property type="evidence" value="ECO:0007669"/>
    <property type="project" value="UniProtKB-EC"/>
</dbReference>
<protein>
    <recommendedName>
        <fullName evidence="3">beta-N-acetylhexosaminidase</fullName>
        <ecNumber evidence="3">3.2.1.52</ecNumber>
    </recommendedName>
</protein>
<evidence type="ECO:0000313" key="8">
    <source>
        <dbReference type="Proteomes" id="UP000823914"/>
    </source>
</evidence>